<reference evidence="1" key="1">
    <citation type="submission" date="2023-01" db="EMBL/GenBank/DDBJ databases">
        <title>The chitinases involved in constricting ring structure development in the nematode-trapping fungus Drechslerella dactyloides.</title>
        <authorList>
            <person name="Wang R."/>
            <person name="Zhang L."/>
            <person name="Tang P."/>
            <person name="Li S."/>
            <person name="Liang L."/>
        </authorList>
    </citation>
    <scope>NUCLEOTIDE SEQUENCE</scope>
    <source>
        <strain evidence="1">YMF1.00031</strain>
    </source>
</reference>
<evidence type="ECO:0000313" key="1">
    <source>
        <dbReference type="EMBL" id="KAJ6263451.1"/>
    </source>
</evidence>
<evidence type="ECO:0000313" key="2">
    <source>
        <dbReference type="Proteomes" id="UP001221413"/>
    </source>
</evidence>
<sequence>MAKRKAPAPQHGTARVLRYNSTCTAVELGENGQRTQERATERIGMRMSRAQHSRPVEPMLMQCGQGVVLDGKALPS</sequence>
<gene>
    <name evidence="1" type="ORF">Dda_2015</name>
</gene>
<protein>
    <submittedName>
        <fullName evidence="1">Uncharacterized protein</fullName>
    </submittedName>
</protein>
<accession>A0AAD6J3M0</accession>
<name>A0AAD6J3M0_DREDA</name>
<keyword evidence="2" id="KW-1185">Reference proteome</keyword>
<proteinExistence type="predicted"/>
<dbReference type="AlphaFoldDB" id="A0AAD6J3M0"/>
<dbReference type="EMBL" id="JAQGDS010000002">
    <property type="protein sequence ID" value="KAJ6263451.1"/>
    <property type="molecule type" value="Genomic_DNA"/>
</dbReference>
<comment type="caution">
    <text evidence="1">The sequence shown here is derived from an EMBL/GenBank/DDBJ whole genome shotgun (WGS) entry which is preliminary data.</text>
</comment>
<dbReference type="Proteomes" id="UP001221413">
    <property type="component" value="Unassembled WGS sequence"/>
</dbReference>
<organism evidence="1 2">
    <name type="scientific">Drechslerella dactyloides</name>
    <name type="common">Nematode-trapping fungus</name>
    <name type="synonym">Arthrobotrys dactyloides</name>
    <dbReference type="NCBI Taxonomy" id="74499"/>
    <lineage>
        <taxon>Eukaryota</taxon>
        <taxon>Fungi</taxon>
        <taxon>Dikarya</taxon>
        <taxon>Ascomycota</taxon>
        <taxon>Pezizomycotina</taxon>
        <taxon>Orbiliomycetes</taxon>
        <taxon>Orbiliales</taxon>
        <taxon>Orbiliaceae</taxon>
        <taxon>Drechslerella</taxon>
    </lineage>
</organism>